<name>A0ACC3AKW8_9EURO</name>
<evidence type="ECO:0000313" key="1">
    <source>
        <dbReference type="EMBL" id="KAJ9664751.1"/>
    </source>
</evidence>
<evidence type="ECO:0000313" key="2">
    <source>
        <dbReference type="Proteomes" id="UP001172386"/>
    </source>
</evidence>
<organism evidence="1 2">
    <name type="scientific">Neophaeococcomyces mojaviensis</name>
    <dbReference type="NCBI Taxonomy" id="3383035"/>
    <lineage>
        <taxon>Eukaryota</taxon>
        <taxon>Fungi</taxon>
        <taxon>Dikarya</taxon>
        <taxon>Ascomycota</taxon>
        <taxon>Pezizomycotina</taxon>
        <taxon>Eurotiomycetes</taxon>
        <taxon>Chaetothyriomycetidae</taxon>
        <taxon>Chaetothyriales</taxon>
        <taxon>Chaetothyriales incertae sedis</taxon>
        <taxon>Neophaeococcomyces</taxon>
    </lineage>
</organism>
<reference evidence="1" key="1">
    <citation type="submission" date="2022-10" db="EMBL/GenBank/DDBJ databases">
        <title>Culturing micro-colonial fungi from biological soil crusts in the Mojave desert and describing Neophaeococcomyces mojavensis, and introducing the new genera and species Taxawa tesnikishii.</title>
        <authorList>
            <person name="Kurbessoian T."/>
            <person name="Stajich J.E."/>
        </authorList>
    </citation>
    <scope>NUCLEOTIDE SEQUENCE</scope>
    <source>
        <strain evidence="1">JES_112</strain>
    </source>
</reference>
<gene>
    <name evidence="1" type="ORF">H2198_000097</name>
</gene>
<dbReference type="Proteomes" id="UP001172386">
    <property type="component" value="Unassembled WGS sequence"/>
</dbReference>
<comment type="caution">
    <text evidence="1">The sequence shown here is derived from an EMBL/GenBank/DDBJ whole genome shotgun (WGS) entry which is preliminary data.</text>
</comment>
<dbReference type="EMBL" id="JAPDRQ010000001">
    <property type="protein sequence ID" value="KAJ9664751.1"/>
    <property type="molecule type" value="Genomic_DNA"/>
</dbReference>
<protein>
    <submittedName>
        <fullName evidence="1">Uncharacterized protein</fullName>
    </submittedName>
</protein>
<keyword evidence="2" id="KW-1185">Reference proteome</keyword>
<proteinExistence type="predicted"/>
<accession>A0ACC3AKW8</accession>
<sequence>MSLTMVRTSHELEKEVRDLRDKLSKYEDGQNGSESGVNASQMRSPSTYTPDSGPAPILVAGEAAATTALIPDTAALTTVPSIELPQEMPLVNTSKPKPRTMGSVQLSVQEIDELFRIFFRDYHPHLPFLDPEIHPSAYFESCELLFWAIVSVAARRFQHNPTLLPQLSRHVSDLVWNKVRILPSSKGIVQSLVLLCSWPFPTSSTATDTTYLLSGVMMQIGIQLGLNRPTTPEDFTKFTVNLTPYEYAERVRTWAACCIAAHSVSVGCGLSFSHHMNDWCLGVPVVAAGPSEMHESLKYQLRIEKFHNRVTQALSMNPTDTAGLLPTRERLPLYKVLEQDFYELETQAINISVANKCRLYAARTHLHAFTLFDEADSPGFEDRIIKLYESAYSQIEHVLECDQQGRRVFETYPFYSYQQFVAAPFILLKILSNSHFKRLLDEAAGRKVLNSSISALRRSSVANNDLPGRLSDVLAYFVTLSNPEAFGGTTPSDLSLSVRTRLSHSIVYDSLWIWRRNFGRTLVPQDDPFDVVPQFMDVEDFDHIFGFDASADFFTWPGTTPR</sequence>